<dbReference type="PANTHER" id="PTHR31632:SF2">
    <property type="entry name" value="PLASMA MEMBRANE IRON PERMEASE"/>
    <property type="match status" value="1"/>
</dbReference>
<accession>A0ABV9Q2P1</accession>
<evidence type="ECO:0000313" key="9">
    <source>
        <dbReference type="Proteomes" id="UP001596002"/>
    </source>
</evidence>
<sequence>MEIQALLITFREALEALLIVGIITSYLKRVNRPEFTIYVWLGAGLAVAASFGAALLFQVVLTGFAVMGSEMYLKISIMFISALLLTQMVFWMAQQSRDMKGQVQGKLDQFITAGNVFGMVMHSFLVVLREGVETVFFFAAITGGDIGKALQGWGAVTGIVLAAVVSYFFFKGTMRIPLQTFFRVTGAFIILIAAGLLVQGVSMLQDLNIIGSLVPHLYDLTWLMPEHPIDHQHYVRDTGHEPILSGQVGIFLKALFGYSSMPSLEEVVVYVGYFVVLYLLLGNRKARAVRQDNCESRDHQTGTAKINGNTKVAE</sequence>
<dbReference type="RefSeq" id="WP_380024813.1">
    <property type="nucleotide sequence ID" value="NZ_JBHSHC010000033.1"/>
</dbReference>
<feature type="region of interest" description="Disordered" evidence="6">
    <location>
        <begin position="293"/>
        <end position="314"/>
    </location>
</feature>
<comment type="caution">
    <text evidence="8">The sequence shown here is derived from an EMBL/GenBank/DDBJ whole genome shotgun (WGS) entry which is preliminary data.</text>
</comment>
<organism evidence="8 9">
    <name type="scientific">Effusibacillus consociatus</name>
    <dbReference type="NCBI Taxonomy" id="1117041"/>
    <lineage>
        <taxon>Bacteria</taxon>
        <taxon>Bacillati</taxon>
        <taxon>Bacillota</taxon>
        <taxon>Bacilli</taxon>
        <taxon>Bacillales</taxon>
        <taxon>Alicyclobacillaceae</taxon>
        <taxon>Effusibacillus</taxon>
    </lineage>
</organism>
<comment type="subcellular location">
    <subcellularLocation>
        <location evidence="1">Membrane</location>
        <topology evidence="1">Multi-pass membrane protein</topology>
    </subcellularLocation>
</comment>
<feature type="compositionally biased region" description="Polar residues" evidence="6">
    <location>
        <begin position="301"/>
        <end position="314"/>
    </location>
</feature>
<feature type="transmembrane region" description="Helical" evidence="7">
    <location>
        <begin position="71"/>
        <end position="90"/>
    </location>
</feature>
<dbReference type="InterPro" id="IPR004923">
    <property type="entry name" value="FTR1/Fip1/EfeU"/>
</dbReference>
<keyword evidence="9" id="KW-1185">Reference proteome</keyword>
<feature type="transmembrane region" description="Helical" evidence="7">
    <location>
        <begin position="181"/>
        <end position="198"/>
    </location>
</feature>
<dbReference type="Proteomes" id="UP001596002">
    <property type="component" value="Unassembled WGS sequence"/>
</dbReference>
<dbReference type="EMBL" id="JBHSHC010000033">
    <property type="protein sequence ID" value="MFC4766925.1"/>
    <property type="molecule type" value="Genomic_DNA"/>
</dbReference>
<evidence type="ECO:0000313" key="8">
    <source>
        <dbReference type="EMBL" id="MFC4766925.1"/>
    </source>
</evidence>
<evidence type="ECO:0000256" key="5">
    <source>
        <dbReference type="ARBA" id="ARBA00023136"/>
    </source>
</evidence>
<evidence type="ECO:0000256" key="2">
    <source>
        <dbReference type="ARBA" id="ARBA00008333"/>
    </source>
</evidence>
<reference evidence="9" key="1">
    <citation type="journal article" date="2019" name="Int. J. Syst. Evol. Microbiol.">
        <title>The Global Catalogue of Microorganisms (GCM) 10K type strain sequencing project: providing services to taxonomists for standard genome sequencing and annotation.</title>
        <authorList>
            <consortium name="The Broad Institute Genomics Platform"/>
            <consortium name="The Broad Institute Genome Sequencing Center for Infectious Disease"/>
            <person name="Wu L."/>
            <person name="Ma J."/>
        </authorList>
    </citation>
    <scope>NUCLEOTIDE SEQUENCE [LARGE SCALE GENOMIC DNA]</scope>
    <source>
        <strain evidence="9">WYCCWR 12678</strain>
    </source>
</reference>
<evidence type="ECO:0000256" key="6">
    <source>
        <dbReference type="SAM" id="MobiDB-lite"/>
    </source>
</evidence>
<dbReference type="Pfam" id="PF03239">
    <property type="entry name" value="FTR1"/>
    <property type="match status" value="1"/>
</dbReference>
<gene>
    <name evidence="8" type="ORF">ACFO8Q_06025</name>
</gene>
<evidence type="ECO:0000256" key="7">
    <source>
        <dbReference type="SAM" id="Phobius"/>
    </source>
</evidence>
<evidence type="ECO:0000256" key="4">
    <source>
        <dbReference type="ARBA" id="ARBA00022989"/>
    </source>
</evidence>
<dbReference type="PANTHER" id="PTHR31632">
    <property type="entry name" value="IRON TRANSPORTER FTH1"/>
    <property type="match status" value="1"/>
</dbReference>
<name>A0ABV9Q2P1_9BACL</name>
<evidence type="ECO:0000256" key="1">
    <source>
        <dbReference type="ARBA" id="ARBA00004141"/>
    </source>
</evidence>
<feature type="transmembrane region" description="Helical" evidence="7">
    <location>
        <begin position="6"/>
        <end position="27"/>
    </location>
</feature>
<keyword evidence="5 7" id="KW-0472">Membrane</keyword>
<evidence type="ECO:0000256" key="3">
    <source>
        <dbReference type="ARBA" id="ARBA00022692"/>
    </source>
</evidence>
<feature type="transmembrane region" description="Helical" evidence="7">
    <location>
        <begin position="39"/>
        <end position="65"/>
    </location>
</feature>
<feature type="transmembrane region" description="Helical" evidence="7">
    <location>
        <begin position="110"/>
        <end position="129"/>
    </location>
</feature>
<feature type="transmembrane region" description="Helical" evidence="7">
    <location>
        <begin position="149"/>
        <end position="169"/>
    </location>
</feature>
<protein>
    <submittedName>
        <fullName evidence="8">FTR1 family protein</fullName>
    </submittedName>
</protein>
<keyword evidence="3 7" id="KW-0812">Transmembrane</keyword>
<proteinExistence type="inferred from homology"/>
<feature type="transmembrane region" description="Helical" evidence="7">
    <location>
        <begin position="267"/>
        <end position="283"/>
    </location>
</feature>
<comment type="similarity">
    <text evidence="2">Belongs to the oxidase-dependent Fe transporter (OFeT) (TC 9.A.10.1) family.</text>
</comment>
<keyword evidence="4 7" id="KW-1133">Transmembrane helix</keyword>